<dbReference type="PANTHER" id="PTHR46401:SF2">
    <property type="entry name" value="GLYCOSYLTRANSFERASE WBBK-RELATED"/>
    <property type="match status" value="1"/>
</dbReference>
<name>A0A6M8B9A0_9CYAN</name>
<evidence type="ECO:0000313" key="4">
    <source>
        <dbReference type="Proteomes" id="UP000505210"/>
    </source>
</evidence>
<keyword evidence="1 3" id="KW-0808">Transferase</keyword>
<dbReference type="RefSeq" id="WP_172356424.1">
    <property type="nucleotide sequence ID" value="NZ_CP053661.1"/>
</dbReference>
<dbReference type="PANTHER" id="PTHR46401">
    <property type="entry name" value="GLYCOSYLTRANSFERASE WBBK-RELATED"/>
    <property type="match status" value="1"/>
</dbReference>
<accession>A0A6M8B9A0</accession>
<evidence type="ECO:0000256" key="1">
    <source>
        <dbReference type="ARBA" id="ARBA00022679"/>
    </source>
</evidence>
<evidence type="ECO:0000259" key="2">
    <source>
        <dbReference type="Pfam" id="PF00534"/>
    </source>
</evidence>
<dbReference type="SUPFAM" id="SSF53756">
    <property type="entry name" value="UDP-Glycosyltransferase/glycogen phosphorylase"/>
    <property type="match status" value="1"/>
</dbReference>
<dbReference type="InterPro" id="IPR001296">
    <property type="entry name" value="Glyco_trans_1"/>
</dbReference>
<dbReference type="Proteomes" id="UP000505210">
    <property type="component" value="Chromosome"/>
</dbReference>
<proteinExistence type="predicted"/>
<dbReference type="Gene3D" id="3.40.50.2000">
    <property type="entry name" value="Glycogen Phosphorylase B"/>
    <property type="match status" value="1"/>
</dbReference>
<dbReference type="GO" id="GO:0009103">
    <property type="term" value="P:lipopolysaccharide biosynthetic process"/>
    <property type="evidence" value="ECO:0007669"/>
    <property type="project" value="TreeGrafter"/>
</dbReference>
<keyword evidence="4" id="KW-1185">Reference proteome</keyword>
<dbReference type="AlphaFoldDB" id="A0A6M8B9A0"/>
<evidence type="ECO:0000313" key="3">
    <source>
        <dbReference type="EMBL" id="QKD83048.1"/>
    </source>
</evidence>
<organism evidence="3 4">
    <name type="scientific">Thermoleptolyngbya sichuanensis A183</name>
    <dbReference type="NCBI Taxonomy" id="2737172"/>
    <lineage>
        <taxon>Bacteria</taxon>
        <taxon>Bacillati</taxon>
        <taxon>Cyanobacteriota</taxon>
        <taxon>Cyanophyceae</taxon>
        <taxon>Oculatellales</taxon>
        <taxon>Oculatellaceae</taxon>
        <taxon>Thermoleptolyngbya</taxon>
        <taxon>Thermoleptolyngbya sichuanensis</taxon>
    </lineage>
</organism>
<dbReference type="KEGG" id="theu:HPC62_13350"/>
<dbReference type="Pfam" id="PF00534">
    <property type="entry name" value="Glycos_transf_1"/>
    <property type="match status" value="1"/>
</dbReference>
<reference evidence="3 4" key="1">
    <citation type="submission" date="2020-05" db="EMBL/GenBank/DDBJ databases">
        <title>Complete genome sequence of of a novel Thermoleptolyngbya strain isolated from hot springs of Ganzi, Sichuan China.</title>
        <authorList>
            <person name="Tang J."/>
            <person name="Daroch M."/>
            <person name="Li L."/>
            <person name="Waleron K."/>
            <person name="Waleron M."/>
            <person name="Waleron M."/>
        </authorList>
    </citation>
    <scope>NUCLEOTIDE SEQUENCE [LARGE SCALE GENOMIC DNA]</scope>
    <source>
        <strain evidence="3 4">PKUAC-SCTA183</strain>
    </source>
</reference>
<protein>
    <submittedName>
        <fullName evidence="3">Glycosyltransferase</fullName>
    </submittedName>
</protein>
<dbReference type="GO" id="GO:0016757">
    <property type="term" value="F:glycosyltransferase activity"/>
    <property type="evidence" value="ECO:0007669"/>
    <property type="project" value="InterPro"/>
</dbReference>
<dbReference type="EMBL" id="CP053661">
    <property type="protein sequence ID" value="QKD83048.1"/>
    <property type="molecule type" value="Genomic_DNA"/>
</dbReference>
<sequence length="422" mass="47397">MQIPSTDLEFSLVCFDLSIYGHHPHYILHLCKGWTARSPLGTLFFVVSPQFLKVHADVVRQCSQGASVQFVAITEAEQTALKSRSSGIARNLRNFQEWRLFARYAQLLQADHALMLYLDTCLLPMAAGLSFPCPVSGIYFRPTFHYYTFSPRPQTWRDRLQAWRDRLILGAALRHPQFRTLFSLDPIAPGHITPPPHVKVCALADPVDLAYQSAGSGVELRQQLEIEGDRTVFLLFGALTARKGIYPLLESLELLPDEVCQQVCLILLGEANAGDQPRIARSVSLLRQCKPIQILERYEFVEDSVLHQYIEIADVVLALYQKHVGMSGILMQAALHQKPVLSSDYGLMGELVRQYELGLAIQSEKPGAIANGITHYILQGQEININLHRTHELIANHTSTKFSTSILSECVSQEIYAKAQHL</sequence>
<gene>
    <name evidence="3" type="ORF">HPC62_13350</name>
</gene>
<feature type="domain" description="Glycosyl transferase family 1" evidence="2">
    <location>
        <begin position="219"/>
        <end position="379"/>
    </location>
</feature>